<evidence type="ECO:0000313" key="1">
    <source>
        <dbReference type="EMBL" id="KAK4228135.1"/>
    </source>
</evidence>
<organism evidence="1 2">
    <name type="scientific">Podospora fimiseda</name>
    <dbReference type="NCBI Taxonomy" id="252190"/>
    <lineage>
        <taxon>Eukaryota</taxon>
        <taxon>Fungi</taxon>
        <taxon>Dikarya</taxon>
        <taxon>Ascomycota</taxon>
        <taxon>Pezizomycotina</taxon>
        <taxon>Sordariomycetes</taxon>
        <taxon>Sordariomycetidae</taxon>
        <taxon>Sordariales</taxon>
        <taxon>Podosporaceae</taxon>
        <taxon>Podospora</taxon>
    </lineage>
</organism>
<comment type="caution">
    <text evidence="1">The sequence shown here is derived from an EMBL/GenBank/DDBJ whole genome shotgun (WGS) entry which is preliminary data.</text>
</comment>
<reference evidence="1" key="2">
    <citation type="submission" date="2023-05" db="EMBL/GenBank/DDBJ databases">
        <authorList>
            <consortium name="Lawrence Berkeley National Laboratory"/>
            <person name="Steindorff A."/>
            <person name="Hensen N."/>
            <person name="Bonometti L."/>
            <person name="Westerberg I."/>
            <person name="Brannstrom I.O."/>
            <person name="Guillou S."/>
            <person name="Cros-Aarteil S."/>
            <person name="Calhoun S."/>
            <person name="Haridas S."/>
            <person name="Kuo A."/>
            <person name="Mondo S."/>
            <person name="Pangilinan J."/>
            <person name="Riley R."/>
            <person name="Labutti K."/>
            <person name="Andreopoulos B."/>
            <person name="Lipzen A."/>
            <person name="Chen C."/>
            <person name="Yanf M."/>
            <person name="Daum C."/>
            <person name="Ng V."/>
            <person name="Clum A."/>
            <person name="Ohm R."/>
            <person name="Martin F."/>
            <person name="Silar P."/>
            <person name="Natvig D."/>
            <person name="Lalanne C."/>
            <person name="Gautier V."/>
            <person name="Ament-Velasquez S.L."/>
            <person name="Kruys A."/>
            <person name="Hutchinson M.I."/>
            <person name="Powell A.J."/>
            <person name="Barry K."/>
            <person name="Miller A.N."/>
            <person name="Grigoriev I.V."/>
            <person name="Debuchy R."/>
            <person name="Gladieux P."/>
            <person name="Thoren M.H."/>
            <person name="Johannesson H."/>
        </authorList>
    </citation>
    <scope>NUCLEOTIDE SEQUENCE</scope>
    <source>
        <strain evidence="1">CBS 990.96</strain>
    </source>
</reference>
<sequence>MDWAKDQYNKQYEKWVPWLEDMYLYYFTKDNKTSYATRQNLDKTKFTGVKQVDNLQDGVHNLVAGQVGQDGLGRPVGDLVSKEGVNRVERKGKDDEGGYLPAAGGPVSKGGDAVLGGVVEGVGAAGEGVKKAGGWLGLGGKGREK</sequence>
<keyword evidence="2" id="KW-1185">Reference proteome</keyword>
<dbReference type="EMBL" id="MU865322">
    <property type="protein sequence ID" value="KAK4228135.1"/>
    <property type="molecule type" value="Genomic_DNA"/>
</dbReference>
<reference evidence="1" key="1">
    <citation type="journal article" date="2023" name="Mol. Phylogenet. Evol.">
        <title>Genome-scale phylogeny and comparative genomics of the fungal order Sordariales.</title>
        <authorList>
            <person name="Hensen N."/>
            <person name="Bonometti L."/>
            <person name="Westerberg I."/>
            <person name="Brannstrom I.O."/>
            <person name="Guillou S."/>
            <person name="Cros-Aarteil S."/>
            <person name="Calhoun S."/>
            <person name="Haridas S."/>
            <person name="Kuo A."/>
            <person name="Mondo S."/>
            <person name="Pangilinan J."/>
            <person name="Riley R."/>
            <person name="LaButti K."/>
            <person name="Andreopoulos B."/>
            <person name="Lipzen A."/>
            <person name="Chen C."/>
            <person name="Yan M."/>
            <person name="Daum C."/>
            <person name="Ng V."/>
            <person name="Clum A."/>
            <person name="Steindorff A."/>
            <person name="Ohm R.A."/>
            <person name="Martin F."/>
            <person name="Silar P."/>
            <person name="Natvig D.O."/>
            <person name="Lalanne C."/>
            <person name="Gautier V."/>
            <person name="Ament-Velasquez S.L."/>
            <person name="Kruys A."/>
            <person name="Hutchinson M.I."/>
            <person name="Powell A.J."/>
            <person name="Barry K."/>
            <person name="Miller A.N."/>
            <person name="Grigoriev I.V."/>
            <person name="Debuchy R."/>
            <person name="Gladieux P."/>
            <person name="Hiltunen Thoren M."/>
            <person name="Johannesson H."/>
        </authorList>
    </citation>
    <scope>NUCLEOTIDE SEQUENCE</scope>
    <source>
        <strain evidence="1">CBS 990.96</strain>
    </source>
</reference>
<evidence type="ECO:0000313" key="2">
    <source>
        <dbReference type="Proteomes" id="UP001301958"/>
    </source>
</evidence>
<accession>A0AAN7BRE7</accession>
<proteinExistence type="predicted"/>
<gene>
    <name evidence="1" type="ORF">QBC38DRAFT_362534</name>
</gene>
<protein>
    <submittedName>
        <fullName evidence="1">Uncharacterized protein</fullName>
    </submittedName>
</protein>
<dbReference type="Proteomes" id="UP001301958">
    <property type="component" value="Unassembled WGS sequence"/>
</dbReference>
<name>A0AAN7BRE7_9PEZI</name>
<dbReference type="AlphaFoldDB" id="A0AAN7BRE7"/>